<evidence type="ECO:0000256" key="2">
    <source>
        <dbReference type="ARBA" id="ARBA00010371"/>
    </source>
</evidence>
<evidence type="ECO:0000259" key="15">
    <source>
        <dbReference type="SMART" id="SM00829"/>
    </source>
</evidence>
<keyword evidence="3" id="KW-0444">Lipid biosynthesis</keyword>
<dbReference type="SMART" id="SM00829">
    <property type="entry name" value="PKS_ER"/>
    <property type="match status" value="1"/>
</dbReference>
<evidence type="ECO:0000256" key="12">
    <source>
        <dbReference type="ARBA" id="ARBA00041058"/>
    </source>
</evidence>
<accession>A0AAN5CD15</accession>
<dbReference type="InterPro" id="IPR011032">
    <property type="entry name" value="GroES-like_sf"/>
</dbReference>
<evidence type="ECO:0000256" key="9">
    <source>
        <dbReference type="ARBA" id="ARBA00023128"/>
    </source>
</evidence>
<comment type="caution">
    <text evidence="16">The sequence shown here is derived from an EMBL/GenBank/DDBJ whole genome shotgun (WGS) entry which is preliminary data.</text>
</comment>
<evidence type="ECO:0000256" key="1">
    <source>
        <dbReference type="ARBA" id="ARBA00004173"/>
    </source>
</evidence>
<comment type="subcellular location">
    <subcellularLocation>
        <location evidence="1">Mitochondrion</location>
    </subcellularLocation>
</comment>
<evidence type="ECO:0000256" key="7">
    <source>
        <dbReference type="ARBA" id="ARBA00023002"/>
    </source>
</evidence>
<keyword evidence="9" id="KW-0496">Mitochondrion</keyword>
<proteinExistence type="inferred from homology"/>
<dbReference type="AlphaFoldDB" id="A0AAN5CD15"/>
<keyword evidence="10" id="KW-0275">Fatty acid biosynthesis</keyword>
<dbReference type="InterPro" id="IPR020843">
    <property type="entry name" value="ER"/>
</dbReference>
<evidence type="ECO:0000256" key="8">
    <source>
        <dbReference type="ARBA" id="ARBA00023098"/>
    </source>
</evidence>
<feature type="non-terminal residue" evidence="16">
    <location>
        <position position="1"/>
    </location>
</feature>
<dbReference type="GO" id="GO:0141148">
    <property type="term" value="F:enoyl-[acyl-carrier-protein] reductase (NADPH) activity"/>
    <property type="evidence" value="ECO:0007669"/>
    <property type="project" value="UniProtKB-EC"/>
</dbReference>
<dbReference type="SUPFAM" id="SSF51735">
    <property type="entry name" value="NAD(P)-binding Rossmann-fold domains"/>
    <property type="match status" value="1"/>
</dbReference>
<evidence type="ECO:0000256" key="11">
    <source>
        <dbReference type="ARBA" id="ARBA00038963"/>
    </source>
</evidence>
<evidence type="ECO:0000313" key="17">
    <source>
        <dbReference type="Proteomes" id="UP001328107"/>
    </source>
</evidence>
<dbReference type="GO" id="GO:0006633">
    <property type="term" value="P:fatty acid biosynthetic process"/>
    <property type="evidence" value="ECO:0007669"/>
    <property type="project" value="UniProtKB-KW"/>
</dbReference>
<comment type="catalytic activity">
    <reaction evidence="14">
        <text>a 2,3-saturated acyl-[ACP] + NADP(+) = a (2E)-enoyl-[ACP] + NADPH + H(+)</text>
        <dbReference type="Rhea" id="RHEA:22564"/>
        <dbReference type="Rhea" id="RHEA-COMP:9925"/>
        <dbReference type="Rhea" id="RHEA-COMP:9926"/>
        <dbReference type="ChEBI" id="CHEBI:15378"/>
        <dbReference type="ChEBI" id="CHEBI:57783"/>
        <dbReference type="ChEBI" id="CHEBI:58349"/>
        <dbReference type="ChEBI" id="CHEBI:78784"/>
        <dbReference type="ChEBI" id="CHEBI:78785"/>
        <dbReference type="EC" id="1.3.1.104"/>
    </reaction>
</comment>
<dbReference type="InterPro" id="IPR036291">
    <property type="entry name" value="NAD(P)-bd_dom_sf"/>
</dbReference>
<evidence type="ECO:0000256" key="14">
    <source>
        <dbReference type="ARBA" id="ARBA00048843"/>
    </source>
</evidence>
<evidence type="ECO:0000256" key="3">
    <source>
        <dbReference type="ARBA" id="ARBA00022516"/>
    </source>
</evidence>
<keyword evidence="5" id="KW-0521">NADP</keyword>
<organism evidence="16 17">
    <name type="scientific">Pristionchus mayeri</name>
    <dbReference type="NCBI Taxonomy" id="1317129"/>
    <lineage>
        <taxon>Eukaryota</taxon>
        <taxon>Metazoa</taxon>
        <taxon>Ecdysozoa</taxon>
        <taxon>Nematoda</taxon>
        <taxon>Chromadorea</taxon>
        <taxon>Rhabditida</taxon>
        <taxon>Rhabditina</taxon>
        <taxon>Diplogasteromorpha</taxon>
        <taxon>Diplogasteroidea</taxon>
        <taxon>Neodiplogasteridae</taxon>
        <taxon>Pristionchus</taxon>
    </lineage>
</organism>
<dbReference type="InterPro" id="IPR013154">
    <property type="entry name" value="ADH-like_N"/>
</dbReference>
<dbReference type="Gene3D" id="3.90.180.10">
    <property type="entry name" value="Medium-chain alcohol dehydrogenases, catalytic domain"/>
    <property type="match status" value="1"/>
</dbReference>
<keyword evidence="6" id="KW-0809">Transit peptide</keyword>
<dbReference type="Pfam" id="PF08240">
    <property type="entry name" value="ADH_N"/>
    <property type="match status" value="1"/>
</dbReference>
<dbReference type="InterPro" id="IPR051034">
    <property type="entry name" value="Mito_Enoyl-ACP_Reductase"/>
</dbReference>
<keyword evidence="8" id="KW-0443">Lipid metabolism</keyword>
<dbReference type="FunFam" id="3.40.50.720:FF:000112">
    <property type="entry name" value="Enoyl-[acyl-carrier-protein] reductase 1, mitochondrial"/>
    <property type="match status" value="1"/>
</dbReference>
<keyword evidence="4" id="KW-0276">Fatty acid metabolism</keyword>
<evidence type="ECO:0000256" key="5">
    <source>
        <dbReference type="ARBA" id="ARBA00022857"/>
    </source>
</evidence>
<feature type="domain" description="Enoyl reductase (ER)" evidence="15">
    <location>
        <begin position="30"/>
        <end position="346"/>
    </location>
</feature>
<dbReference type="Pfam" id="PF00107">
    <property type="entry name" value="ADH_zinc_N"/>
    <property type="match status" value="1"/>
</dbReference>
<evidence type="ECO:0000256" key="4">
    <source>
        <dbReference type="ARBA" id="ARBA00022832"/>
    </source>
</evidence>
<comment type="similarity">
    <text evidence="2">Belongs to the zinc-containing alcohol dehydrogenase family. Quinone oxidoreductase subfamily.</text>
</comment>
<gene>
    <name evidence="16" type="ORF">PMAYCL1PPCAC_07221</name>
</gene>
<dbReference type="GO" id="GO:0005739">
    <property type="term" value="C:mitochondrion"/>
    <property type="evidence" value="ECO:0007669"/>
    <property type="project" value="UniProtKB-SubCell"/>
</dbReference>
<evidence type="ECO:0000256" key="13">
    <source>
        <dbReference type="ARBA" id="ARBA00042123"/>
    </source>
</evidence>
<dbReference type="EC" id="1.3.1.104" evidence="11"/>
<name>A0AAN5CD15_9BILA</name>
<dbReference type="PANTHER" id="PTHR43981">
    <property type="entry name" value="ENOYL-[ACYL-CARRIER-PROTEIN] REDUCTASE, MITOCHONDRIAL"/>
    <property type="match status" value="1"/>
</dbReference>
<reference evidence="17" key="1">
    <citation type="submission" date="2022-10" db="EMBL/GenBank/DDBJ databases">
        <title>Genome assembly of Pristionchus species.</title>
        <authorList>
            <person name="Yoshida K."/>
            <person name="Sommer R.J."/>
        </authorList>
    </citation>
    <scope>NUCLEOTIDE SEQUENCE [LARGE SCALE GENOMIC DNA]</scope>
    <source>
        <strain evidence="17">RS5460</strain>
    </source>
</reference>
<dbReference type="Gene3D" id="3.40.50.720">
    <property type="entry name" value="NAD(P)-binding Rossmann-like Domain"/>
    <property type="match status" value="1"/>
</dbReference>
<dbReference type="EMBL" id="BTRK01000002">
    <property type="protein sequence ID" value="GMR37026.1"/>
    <property type="molecule type" value="Genomic_DNA"/>
</dbReference>
<keyword evidence="7" id="KW-0560">Oxidoreductase</keyword>
<keyword evidence="17" id="KW-1185">Reference proteome</keyword>
<sequence length="346" mass="37854">LQMLSSIRMHQSISSIRSLSTLQLVYSEHGDPSKVVRPTTVSLPSSVPSGNVRVSWLAAPINPADINQIQGVYPVKPPLPAVGGNEGVGRVEEVGEGVSSLNKGDLVIPARSGLGTWRKMGDHLVDHLWPIDNRLSLEAGATLQVNPSTAYRMLKDFENLQEGDTVIQNGANSGVGRSVMQICKIRGLKCVSVVRSRETGMEELKEELSELGSTTVVTEEEMASKMRGKIRARLALNCVGGRSSLFLAGAMAKRATMVTYGGMSKQPLSIPTAAFIFNDVSLRGFWMSRWYEEGNTEERNVMYRDLADWFVSGKMKTPPFEKISMDGATAALEKAQTKFDKKMLFV</sequence>
<evidence type="ECO:0000256" key="6">
    <source>
        <dbReference type="ARBA" id="ARBA00022946"/>
    </source>
</evidence>
<dbReference type="PANTHER" id="PTHR43981:SF2">
    <property type="entry name" value="ENOYL-[ACYL-CARRIER-PROTEIN] REDUCTASE, MITOCHONDRIAL"/>
    <property type="match status" value="1"/>
</dbReference>
<protein>
    <recommendedName>
        <fullName evidence="12">Enoyl-[acyl-carrier-protein] reductase, mitochondrial</fullName>
        <ecNumber evidence="11">1.3.1.104</ecNumber>
    </recommendedName>
    <alternativeName>
        <fullName evidence="13">2-enoyl thioester reductase</fullName>
    </alternativeName>
</protein>
<evidence type="ECO:0000313" key="16">
    <source>
        <dbReference type="EMBL" id="GMR37026.1"/>
    </source>
</evidence>
<dbReference type="CDD" id="cd08290">
    <property type="entry name" value="ETR"/>
    <property type="match status" value="1"/>
</dbReference>
<dbReference type="InterPro" id="IPR013149">
    <property type="entry name" value="ADH-like_C"/>
</dbReference>
<dbReference type="Proteomes" id="UP001328107">
    <property type="component" value="Unassembled WGS sequence"/>
</dbReference>
<evidence type="ECO:0000256" key="10">
    <source>
        <dbReference type="ARBA" id="ARBA00023160"/>
    </source>
</evidence>
<dbReference type="SUPFAM" id="SSF50129">
    <property type="entry name" value="GroES-like"/>
    <property type="match status" value="1"/>
</dbReference>